<dbReference type="AlphaFoldDB" id="A0A369AS53"/>
<dbReference type="Proteomes" id="UP000288197">
    <property type="component" value="Unassembled WGS sequence"/>
</dbReference>
<dbReference type="RefSeq" id="WP_114290266.1">
    <property type="nucleotide sequence ID" value="NZ_CP081470.1"/>
</dbReference>
<organism evidence="1 2">
    <name type="scientific">Vagococcus fluvialis</name>
    <dbReference type="NCBI Taxonomy" id="2738"/>
    <lineage>
        <taxon>Bacteria</taxon>
        <taxon>Bacillati</taxon>
        <taxon>Bacillota</taxon>
        <taxon>Bacilli</taxon>
        <taxon>Lactobacillales</taxon>
        <taxon>Enterococcaceae</taxon>
        <taxon>Vagococcus</taxon>
    </lineage>
</organism>
<protein>
    <submittedName>
        <fullName evidence="1">Uncharacterized protein</fullName>
    </submittedName>
</protein>
<comment type="caution">
    <text evidence="1">The sequence shown here is derived from an EMBL/GenBank/DDBJ whole genome shotgun (WGS) entry which is preliminary data.</text>
</comment>
<sequence length="123" mass="14256">MLEQVKVAGTVILNQEDGHKKFLVRKENDQVEFVMTKVDNEYTSLACILNEFRDEVHLDTGNMELVELTSVYFGELKMPLFVFSLDEEKDSLDVEDSIFSWEDPKTLREILENFEISGVPYLS</sequence>
<gene>
    <name evidence="1" type="ORF">CBF32_10595</name>
</gene>
<reference evidence="1 2" key="1">
    <citation type="submission" date="2017-05" db="EMBL/GenBank/DDBJ databases">
        <title>Vagococcus spp. assemblies.</title>
        <authorList>
            <person name="Gulvik C.A."/>
        </authorList>
    </citation>
    <scope>NUCLEOTIDE SEQUENCE [LARGE SCALE GENOMIC DNA]</scope>
    <source>
        <strain evidence="1 2">NCFB 2497</strain>
    </source>
</reference>
<accession>A0A369AS53</accession>
<name>A0A369AS53_9ENTE</name>
<proteinExistence type="predicted"/>
<keyword evidence="2" id="KW-1185">Reference proteome</keyword>
<evidence type="ECO:0000313" key="2">
    <source>
        <dbReference type="Proteomes" id="UP000288197"/>
    </source>
</evidence>
<dbReference type="EMBL" id="NGJX01000012">
    <property type="protein sequence ID" value="RSU00304.1"/>
    <property type="molecule type" value="Genomic_DNA"/>
</dbReference>
<evidence type="ECO:0000313" key="1">
    <source>
        <dbReference type="EMBL" id="RSU00304.1"/>
    </source>
</evidence>
<dbReference type="InterPro" id="IPR015797">
    <property type="entry name" value="NUDIX_hydrolase-like_dom_sf"/>
</dbReference>
<dbReference type="SUPFAM" id="SSF55811">
    <property type="entry name" value="Nudix"/>
    <property type="match status" value="1"/>
</dbReference>
<dbReference type="Gene3D" id="3.90.79.10">
    <property type="entry name" value="Nucleoside Triphosphate Pyrophosphohydrolase"/>
    <property type="match status" value="1"/>
</dbReference>